<dbReference type="InterPro" id="IPR036052">
    <property type="entry name" value="TrpB-like_PALP_sf"/>
</dbReference>
<comment type="similarity">
    <text evidence="2">Belongs to the cysteine synthase/cystathionine beta-synthase family.</text>
</comment>
<proteinExistence type="inferred from homology"/>
<dbReference type="FunFam" id="3.40.50.1100:FF:000003">
    <property type="entry name" value="Cystathionine beta-synthase"/>
    <property type="match status" value="1"/>
</dbReference>
<feature type="domain" description="Tryptophan synthase beta chain-like PALP" evidence="4">
    <location>
        <begin position="7"/>
        <end position="177"/>
    </location>
</feature>
<evidence type="ECO:0000259" key="4">
    <source>
        <dbReference type="Pfam" id="PF00291"/>
    </source>
</evidence>
<evidence type="ECO:0000256" key="1">
    <source>
        <dbReference type="ARBA" id="ARBA00001933"/>
    </source>
</evidence>
<evidence type="ECO:0000313" key="5">
    <source>
        <dbReference type="EMBL" id="KKM13414.1"/>
    </source>
</evidence>
<accession>A0A0F9I198</accession>
<dbReference type="PANTHER" id="PTHR10314">
    <property type="entry name" value="CYSTATHIONINE BETA-SYNTHASE"/>
    <property type="match status" value="1"/>
</dbReference>
<keyword evidence="3" id="KW-0663">Pyridoxal phosphate</keyword>
<dbReference type="EMBL" id="LAZR01015384">
    <property type="protein sequence ID" value="KKM13414.1"/>
    <property type="molecule type" value="Genomic_DNA"/>
</dbReference>
<dbReference type="Pfam" id="PF00291">
    <property type="entry name" value="PALP"/>
    <property type="match status" value="1"/>
</dbReference>
<dbReference type="PROSITE" id="PS00901">
    <property type="entry name" value="CYS_SYNTHASE"/>
    <property type="match status" value="1"/>
</dbReference>
<name>A0A0F9I198_9ZZZZ</name>
<dbReference type="AlphaFoldDB" id="A0A0F9I198"/>
<reference evidence="5" key="1">
    <citation type="journal article" date="2015" name="Nature">
        <title>Complex archaea that bridge the gap between prokaryotes and eukaryotes.</title>
        <authorList>
            <person name="Spang A."/>
            <person name="Saw J.H."/>
            <person name="Jorgensen S.L."/>
            <person name="Zaremba-Niedzwiedzka K."/>
            <person name="Martijn J."/>
            <person name="Lind A.E."/>
            <person name="van Eijk R."/>
            <person name="Schleper C."/>
            <person name="Guy L."/>
            <person name="Ettema T.J."/>
        </authorList>
    </citation>
    <scope>NUCLEOTIDE SEQUENCE</scope>
</reference>
<dbReference type="InterPro" id="IPR050214">
    <property type="entry name" value="Cys_Synth/Cystath_Beta-Synth"/>
</dbReference>
<dbReference type="InterPro" id="IPR001216">
    <property type="entry name" value="P-phosphate_BS"/>
</dbReference>
<dbReference type="SUPFAM" id="SSF53686">
    <property type="entry name" value="Tryptophan synthase beta subunit-like PLP-dependent enzymes"/>
    <property type="match status" value="1"/>
</dbReference>
<evidence type="ECO:0000256" key="2">
    <source>
        <dbReference type="ARBA" id="ARBA00007103"/>
    </source>
</evidence>
<comment type="caution">
    <text evidence="5">The sequence shown here is derived from an EMBL/GenBank/DDBJ whole genome shotgun (WGS) entry which is preliminary data.</text>
</comment>
<comment type="cofactor">
    <cofactor evidence="1">
        <name>pyridoxal 5'-phosphate</name>
        <dbReference type="ChEBI" id="CHEBI:597326"/>
    </cofactor>
</comment>
<dbReference type="InterPro" id="IPR001926">
    <property type="entry name" value="TrpB-like_PALP"/>
</dbReference>
<dbReference type="Gene3D" id="3.40.50.1100">
    <property type="match status" value="2"/>
</dbReference>
<sequence>MLNDDILHAIGRTPLIELRNCSPKPGVRLFAKLEGQNPSGSVKDRIALQMVLAAERTGRLRPGGTIVVASTGNTGIALALVGRVRGYRVRVVMPENIADEIPRTLSAYGATIEWVPAEQGMRKAIDVAQGFAQREGELLLDQFADPLNTQAHYDTTGPEILDDLPGVDVFIAGLGTCAASFDHASTPIGEMIATQARMFARRNVTQRPCDVQLLRDRPYPDRCQI</sequence>
<evidence type="ECO:0000256" key="3">
    <source>
        <dbReference type="ARBA" id="ARBA00022898"/>
    </source>
</evidence>
<dbReference type="GO" id="GO:0006535">
    <property type="term" value="P:cysteine biosynthetic process from serine"/>
    <property type="evidence" value="ECO:0007669"/>
    <property type="project" value="InterPro"/>
</dbReference>
<protein>
    <recommendedName>
        <fullName evidence="4">Tryptophan synthase beta chain-like PALP domain-containing protein</fullName>
    </recommendedName>
</protein>
<gene>
    <name evidence="5" type="ORF">LCGC14_1716500</name>
</gene>
<organism evidence="5">
    <name type="scientific">marine sediment metagenome</name>
    <dbReference type="NCBI Taxonomy" id="412755"/>
    <lineage>
        <taxon>unclassified sequences</taxon>
        <taxon>metagenomes</taxon>
        <taxon>ecological metagenomes</taxon>
    </lineage>
</organism>